<dbReference type="AlphaFoldDB" id="A0A7U3ZKS2"/>
<dbReference type="Proteomes" id="UP000000493">
    <property type="component" value="Chromosome"/>
</dbReference>
<reference evidence="2 3" key="2">
    <citation type="journal article" date="2012" name="Stand. Genomic Sci.">
        <title>Complete genome sequence of the aquatic bacterium Runella slithyformis type strain (LSU 4(T)).</title>
        <authorList>
            <person name="Copeland A."/>
            <person name="Zhang X."/>
            <person name="Misra M."/>
            <person name="Lapidus A."/>
            <person name="Nolan M."/>
            <person name="Lucas S."/>
            <person name="Deshpande S."/>
            <person name="Cheng J.F."/>
            <person name="Tapia R."/>
            <person name="Goodwin L.A."/>
            <person name="Pitluck S."/>
            <person name="Liolios K."/>
            <person name="Pagani I."/>
            <person name="Ivanova N."/>
            <person name="Mikhailova N."/>
            <person name="Pati A."/>
            <person name="Chen A."/>
            <person name="Palaniappan K."/>
            <person name="Land M."/>
            <person name="Hauser L."/>
            <person name="Pan C."/>
            <person name="Jeffries C.D."/>
            <person name="Detter J.C."/>
            <person name="Brambilla E.M."/>
            <person name="Rohde M."/>
            <person name="Djao O.D."/>
            <person name="Goker M."/>
            <person name="Sikorski J."/>
            <person name="Tindall B.J."/>
            <person name="Woyke T."/>
            <person name="Bristow J."/>
            <person name="Eisen J.A."/>
            <person name="Markowitz V."/>
            <person name="Hugenholtz P."/>
            <person name="Kyrpides N.C."/>
            <person name="Klenk H.P."/>
            <person name="Mavromatis K."/>
        </authorList>
    </citation>
    <scope>NUCLEOTIDE SEQUENCE [LARGE SCALE GENOMIC DNA]</scope>
    <source>
        <strain evidence="3">ATCC 29530 / DSM 19594 / LMG 11500 / NCIMB 11436 / LSU 4</strain>
    </source>
</reference>
<protein>
    <recommendedName>
        <fullName evidence="4">DUF1349 domain-containing protein</fullName>
    </recommendedName>
</protein>
<keyword evidence="3" id="KW-1185">Reference proteome</keyword>
<proteinExistence type="predicted"/>
<feature type="chain" id="PRO_5031198794" description="DUF1349 domain-containing protein" evidence="1">
    <location>
        <begin position="20"/>
        <end position="209"/>
    </location>
</feature>
<dbReference type="EMBL" id="CP002859">
    <property type="protein sequence ID" value="AEI48967.1"/>
    <property type="molecule type" value="Genomic_DNA"/>
</dbReference>
<keyword evidence="1" id="KW-0732">Signal</keyword>
<feature type="signal peptide" evidence="1">
    <location>
        <begin position="1"/>
        <end position="19"/>
    </location>
</feature>
<evidence type="ECO:0000313" key="2">
    <source>
        <dbReference type="EMBL" id="AEI48967.1"/>
    </source>
</evidence>
<evidence type="ECO:0000313" key="3">
    <source>
        <dbReference type="Proteomes" id="UP000000493"/>
    </source>
</evidence>
<dbReference type="RefSeq" id="WP_013928278.1">
    <property type="nucleotide sequence ID" value="NC_015703.1"/>
</dbReference>
<evidence type="ECO:0008006" key="4">
    <source>
        <dbReference type="Google" id="ProtNLM"/>
    </source>
</evidence>
<reference evidence="3" key="1">
    <citation type="submission" date="2011-06" db="EMBL/GenBank/DDBJ databases">
        <title>The complete genome of chromosome of Runella slithyformis DSM 19594.</title>
        <authorList>
            <consortium name="US DOE Joint Genome Institute (JGI-PGF)"/>
            <person name="Lucas S."/>
            <person name="Han J."/>
            <person name="Lapidus A."/>
            <person name="Bruce D."/>
            <person name="Goodwin L."/>
            <person name="Pitluck S."/>
            <person name="Peters L."/>
            <person name="Kyrpides N."/>
            <person name="Mavromatis K."/>
            <person name="Ivanova N."/>
            <person name="Ovchinnikova G."/>
            <person name="Zhang X."/>
            <person name="Misra M."/>
            <person name="Detter J.C."/>
            <person name="Tapia R."/>
            <person name="Han C."/>
            <person name="Land M."/>
            <person name="Hauser L."/>
            <person name="Markowitz V."/>
            <person name="Cheng J.-F."/>
            <person name="Hugenholtz P."/>
            <person name="Woyke T."/>
            <person name="Wu D."/>
            <person name="Tindall B."/>
            <person name="Faehrich R."/>
            <person name="Brambilla E."/>
            <person name="Klenk H.-P."/>
            <person name="Eisen J.A."/>
        </authorList>
    </citation>
    <scope>NUCLEOTIDE SEQUENCE [LARGE SCALE GENOMIC DNA]</scope>
    <source>
        <strain evidence="3">ATCC 29530 / DSM 19594 / LMG 11500 / NCIMB 11436 / LSU 4</strain>
    </source>
</reference>
<dbReference type="KEGG" id="rsi:Runsl_2566"/>
<evidence type="ECO:0000256" key="1">
    <source>
        <dbReference type="SAM" id="SignalP"/>
    </source>
</evidence>
<name>A0A7U3ZKS2_RUNSL</name>
<accession>A0A7U3ZKS2</accession>
<gene>
    <name evidence="2" type="ordered locus">Runsl_2566</name>
</gene>
<sequence>MRSFALVSLFGLLSLCSMAQHSVGIFENHVDIGKVLQPGTAAYDKAHQTYVLTGSGENIWFQKDELHFLYRKTVGDFIATTQATLSGKGTDAHRKTGWMYRSSLDTSAAMVSLTVHADGLTAFQYRKKPGTNIEEIKTPVVHPDILQLERRGRSFFVSVAKIGNPFWTVEIPDFDLPQEMLLGLFVCAHNRNQVEEAKLTQTRIFTAVK</sequence>
<organism evidence="2 3">
    <name type="scientific">Runella slithyformis (strain ATCC 29530 / DSM 19594 / LMG 11500 / NCIMB 11436 / LSU 4)</name>
    <dbReference type="NCBI Taxonomy" id="761193"/>
    <lineage>
        <taxon>Bacteria</taxon>
        <taxon>Pseudomonadati</taxon>
        <taxon>Bacteroidota</taxon>
        <taxon>Cytophagia</taxon>
        <taxon>Cytophagales</taxon>
        <taxon>Spirosomataceae</taxon>
        <taxon>Runella</taxon>
    </lineage>
</organism>